<evidence type="ECO:0000313" key="2">
    <source>
        <dbReference type="Proteomes" id="UP000053144"/>
    </source>
</evidence>
<proteinExistence type="predicted"/>
<evidence type="ECO:0000313" key="1">
    <source>
        <dbReference type="EMBL" id="KOM40071.1"/>
    </source>
</evidence>
<dbReference type="EMBL" id="CM003374">
    <property type="protein sequence ID" value="KOM40071.1"/>
    <property type="molecule type" value="Genomic_DNA"/>
</dbReference>
<sequence length="92" mass="10653">MEVARKDGFAIRPEVAREKRRCSRSEFFFCRFLEVEACWRWWLWRIRGGFAATMMVTRVTATGSSLRLSGIDDVAGGGTIAARCQKRWTLLY</sequence>
<reference evidence="2" key="1">
    <citation type="journal article" date="2015" name="Proc. Natl. Acad. Sci. U.S.A.">
        <title>Genome sequencing of adzuki bean (Vigna angularis) provides insight into high starch and low fat accumulation and domestication.</title>
        <authorList>
            <person name="Yang K."/>
            <person name="Tian Z."/>
            <person name="Chen C."/>
            <person name="Luo L."/>
            <person name="Zhao B."/>
            <person name="Wang Z."/>
            <person name="Yu L."/>
            <person name="Li Y."/>
            <person name="Sun Y."/>
            <person name="Li W."/>
            <person name="Chen Y."/>
            <person name="Li Y."/>
            <person name="Zhang Y."/>
            <person name="Ai D."/>
            <person name="Zhao J."/>
            <person name="Shang C."/>
            <person name="Ma Y."/>
            <person name="Wu B."/>
            <person name="Wang M."/>
            <person name="Gao L."/>
            <person name="Sun D."/>
            <person name="Zhang P."/>
            <person name="Guo F."/>
            <person name="Wang W."/>
            <person name="Li Y."/>
            <person name="Wang J."/>
            <person name="Varshney R.K."/>
            <person name="Wang J."/>
            <person name="Ling H.Q."/>
            <person name="Wan P."/>
        </authorList>
    </citation>
    <scope>NUCLEOTIDE SEQUENCE</scope>
    <source>
        <strain evidence="2">cv. Jingnong 6</strain>
    </source>
</reference>
<dbReference type="AlphaFoldDB" id="A0A0L9UBL2"/>
<dbReference type="Proteomes" id="UP000053144">
    <property type="component" value="Chromosome 4"/>
</dbReference>
<protein>
    <submittedName>
        <fullName evidence="1">Uncharacterized protein</fullName>
    </submittedName>
</protein>
<name>A0A0L9UBL2_PHAAN</name>
<gene>
    <name evidence="1" type="ORF">LR48_Vigan04g026900</name>
</gene>
<dbReference type="Gramene" id="KOM40071">
    <property type="protein sequence ID" value="KOM40071"/>
    <property type="gene ID" value="LR48_Vigan04g026900"/>
</dbReference>
<organism evidence="1 2">
    <name type="scientific">Phaseolus angularis</name>
    <name type="common">Azuki bean</name>
    <name type="synonym">Vigna angularis</name>
    <dbReference type="NCBI Taxonomy" id="3914"/>
    <lineage>
        <taxon>Eukaryota</taxon>
        <taxon>Viridiplantae</taxon>
        <taxon>Streptophyta</taxon>
        <taxon>Embryophyta</taxon>
        <taxon>Tracheophyta</taxon>
        <taxon>Spermatophyta</taxon>
        <taxon>Magnoliopsida</taxon>
        <taxon>eudicotyledons</taxon>
        <taxon>Gunneridae</taxon>
        <taxon>Pentapetalae</taxon>
        <taxon>rosids</taxon>
        <taxon>fabids</taxon>
        <taxon>Fabales</taxon>
        <taxon>Fabaceae</taxon>
        <taxon>Papilionoideae</taxon>
        <taxon>50 kb inversion clade</taxon>
        <taxon>NPAAA clade</taxon>
        <taxon>indigoferoid/millettioid clade</taxon>
        <taxon>Phaseoleae</taxon>
        <taxon>Vigna</taxon>
    </lineage>
</organism>
<accession>A0A0L9UBL2</accession>